<dbReference type="AlphaFoldDB" id="A0A1X7KPW5"/>
<dbReference type="EMBL" id="FXBB01000032">
    <property type="protein sequence ID" value="SMG42757.1"/>
    <property type="molecule type" value="Genomic_DNA"/>
</dbReference>
<dbReference type="SMART" id="SM00283">
    <property type="entry name" value="MA"/>
    <property type="match status" value="1"/>
</dbReference>
<dbReference type="Pfam" id="PF00672">
    <property type="entry name" value="HAMP"/>
    <property type="match status" value="1"/>
</dbReference>
<gene>
    <name evidence="8" type="ORF">SAMN06275492_1321</name>
</gene>
<keyword evidence="5" id="KW-1133">Transmembrane helix</keyword>
<comment type="similarity">
    <text evidence="2">Belongs to the methyl-accepting chemotaxis (MCP) protein family.</text>
</comment>
<dbReference type="PROSITE" id="PS50885">
    <property type="entry name" value="HAMP"/>
    <property type="match status" value="1"/>
</dbReference>
<evidence type="ECO:0000256" key="1">
    <source>
        <dbReference type="ARBA" id="ARBA00023224"/>
    </source>
</evidence>
<dbReference type="PROSITE" id="PS50111">
    <property type="entry name" value="CHEMOTAXIS_TRANSDUC_2"/>
    <property type="match status" value="1"/>
</dbReference>
<organism evidence="8 9">
    <name type="scientific">Dethiosulfovibrio salsuginis</name>
    <dbReference type="NCBI Taxonomy" id="561720"/>
    <lineage>
        <taxon>Bacteria</taxon>
        <taxon>Thermotogati</taxon>
        <taxon>Synergistota</taxon>
        <taxon>Synergistia</taxon>
        <taxon>Synergistales</taxon>
        <taxon>Dethiosulfovibrionaceae</taxon>
        <taxon>Dethiosulfovibrio</taxon>
    </lineage>
</organism>
<dbReference type="STRING" id="561720.SAMN06275492_1321"/>
<keyword evidence="5" id="KW-0812">Transmembrane</keyword>
<evidence type="ECO:0000259" key="7">
    <source>
        <dbReference type="PROSITE" id="PS50885"/>
    </source>
</evidence>
<keyword evidence="9" id="KW-1185">Reference proteome</keyword>
<dbReference type="Proteomes" id="UP000193355">
    <property type="component" value="Unassembled WGS sequence"/>
</dbReference>
<protein>
    <submittedName>
        <fullName evidence="8">Methyl-accepting chemotaxis protein</fullName>
    </submittedName>
</protein>
<dbReference type="PANTHER" id="PTHR32089">
    <property type="entry name" value="METHYL-ACCEPTING CHEMOTAXIS PROTEIN MCPB"/>
    <property type="match status" value="1"/>
</dbReference>
<feature type="compositionally biased region" description="Basic and acidic residues" evidence="4">
    <location>
        <begin position="693"/>
        <end position="709"/>
    </location>
</feature>
<evidence type="ECO:0000313" key="8">
    <source>
        <dbReference type="EMBL" id="SMG42757.1"/>
    </source>
</evidence>
<evidence type="ECO:0000256" key="3">
    <source>
        <dbReference type="PROSITE-ProRule" id="PRU00284"/>
    </source>
</evidence>
<accession>A0A1X7KPW5</accession>
<dbReference type="InterPro" id="IPR003660">
    <property type="entry name" value="HAMP_dom"/>
</dbReference>
<feature type="domain" description="HAMP" evidence="7">
    <location>
        <begin position="349"/>
        <end position="404"/>
    </location>
</feature>
<dbReference type="Gene3D" id="1.10.287.950">
    <property type="entry name" value="Methyl-accepting chemotaxis protein"/>
    <property type="match status" value="1"/>
</dbReference>
<keyword evidence="1 3" id="KW-0807">Transducer</keyword>
<dbReference type="Pfam" id="PF00015">
    <property type="entry name" value="MCPsignal"/>
    <property type="match status" value="1"/>
</dbReference>
<evidence type="ECO:0000256" key="2">
    <source>
        <dbReference type="ARBA" id="ARBA00029447"/>
    </source>
</evidence>
<dbReference type="InterPro" id="IPR004089">
    <property type="entry name" value="MCPsignal_dom"/>
</dbReference>
<name>A0A1X7KPW5_9BACT</name>
<feature type="region of interest" description="Disordered" evidence="4">
    <location>
        <begin position="670"/>
        <end position="709"/>
    </location>
</feature>
<dbReference type="CDD" id="cd12913">
    <property type="entry name" value="PDC1_MCP_like"/>
    <property type="match status" value="1"/>
</dbReference>
<dbReference type="SMART" id="SM00304">
    <property type="entry name" value="HAMP"/>
    <property type="match status" value="1"/>
</dbReference>
<dbReference type="SUPFAM" id="SSF58104">
    <property type="entry name" value="Methyl-accepting chemotaxis protein (MCP) signaling domain"/>
    <property type="match status" value="1"/>
</dbReference>
<dbReference type="GO" id="GO:0016020">
    <property type="term" value="C:membrane"/>
    <property type="evidence" value="ECO:0007669"/>
    <property type="project" value="InterPro"/>
</dbReference>
<feature type="transmembrane region" description="Helical" evidence="5">
    <location>
        <begin position="22"/>
        <end position="41"/>
    </location>
</feature>
<feature type="transmembrane region" description="Helical" evidence="5">
    <location>
        <begin position="325"/>
        <end position="347"/>
    </location>
</feature>
<evidence type="ECO:0000259" key="6">
    <source>
        <dbReference type="PROSITE" id="PS50111"/>
    </source>
</evidence>
<reference evidence="9" key="1">
    <citation type="submission" date="2017-04" db="EMBL/GenBank/DDBJ databases">
        <authorList>
            <person name="Varghese N."/>
            <person name="Submissions S."/>
        </authorList>
    </citation>
    <scope>NUCLEOTIDE SEQUENCE [LARGE SCALE GENOMIC DNA]</scope>
    <source>
        <strain evidence="9">USBA 82</strain>
    </source>
</reference>
<dbReference type="Gene3D" id="6.10.340.10">
    <property type="match status" value="1"/>
</dbReference>
<keyword evidence="5" id="KW-0472">Membrane</keyword>
<dbReference type="GO" id="GO:0007165">
    <property type="term" value="P:signal transduction"/>
    <property type="evidence" value="ECO:0007669"/>
    <property type="project" value="UniProtKB-KW"/>
</dbReference>
<evidence type="ECO:0000256" key="4">
    <source>
        <dbReference type="SAM" id="MobiDB-lite"/>
    </source>
</evidence>
<sequence>MSLKSCNNMPIGGIYVSLRVKMLLWVTVPVTLVFLAVLGVVGTTVRSTSIDQLEDKVLATTFQYANQVQNDFLHMTQTAVKLRDGFIGLREAGATREQYHNLLKSTLDGDPFIFGIYTVWEPDKLDGDDDAHRDRPYHNEDGRYAPWVARSNGKAAIQPCTAEGGYLKPGGFYLSIKDSKKARIFPPSTWTFEGSKVTVVDYGIPIIHEGEFLGAMYSELEISGLREIVGNIRPLETGYASIMTDQGIYAASPEEEVLGKKSQNPRIDDIIKATSQGNPYSITVNHPEGTMLHQYVPVFIEGVDRPWIFELAFPMGKAMAPIRKLTFTIAILAAVSLIFVVCLLWSISKRITDPIRKVAAIAQRAGEGDISAREADFGNIPNDEVGDLAQSLALMLEAQRYMIGRAIEQSDRTTDKARSMADMSDRTAQAMEQIRGAVFQVVSDLETSSASLEQANAGIEEIAGGAVSVAERTTDGAEIAARTSDRAERSASYMSGLMDEVATAERMSRSSSSDMEQLGESVKSISSFVETITKIADQTNLLALNAAIEAARAGEAGRGFAVVAEEVRKLAEESSVAAGRIDGLIEGLKSQTVKSMEVTRGNASSMAKALSLAESTKQEMTESIKDVHNLNEAIQDIAAVAQEQAASSKEMALALDSVTSAVAQMAERVHSVKSSSDNTLRTAEEMASGSKGLLKDTEELKEDMDKFKL</sequence>
<proteinExistence type="inferred from homology"/>
<dbReference type="PANTHER" id="PTHR32089:SF112">
    <property type="entry name" value="LYSOZYME-LIKE PROTEIN-RELATED"/>
    <property type="match status" value="1"/>
</dbReference>
<dbReference type="CDD" id="cd11386">
    <property type="entry name" value="MCP_signal"/>
    <property type="match status" value="1"/>
</dbReference>
<dbReference type="Gene3D" id="3.30.450.20">
    <property type="entry name" value="PAS domain"/>
    <property type="match status" value="2"/>
</dbReference>
<evidence type="ECO:0000313" key="9">
    <source>
        <dbReference type="Proteomes" id="UP000193355"/>
    </source>
</evidence>
<dbReference type="CDD" id="cd06225">
    <property type="entry name" value="HAMP"/>
    <property type="match status" value="1"/>
</dbReference>
<evidence type="ECO:0000256" key="5">
    <source>
        <dbReference type="SAM" id="Phobius"/>
    </source>
</evidence>
<feature type="compositionally biased region" description="Polar residues" evidence="4">
    <location>
        <begin position="672"/>
        <end position="681"/>
    </location>
</feature>
<feature type="domain" description="Methyl-accepting transducer" evidence="6">
    <location>
        <begin position="423"/>
        <end position="659"/>
    </location>
</feature>